<dbReference type="KEGG" id="nah:F5544_20505"/>
<dbReference type="PRINTS" id="PR00364">
    <property type="entry name" value="DISEASERSIST"/>
</dbReference>
<dbReference type="InterPro" id="IPR016032">
    <property type="entry name" value="Sig_transdc_resp-reg_C-effctor"/>
</dbReference>
<dbReference type="PROSITE" id="PS50043">
    <property type="entry name" value="HTH_LUXR_2"/>
    <property type="match status" value="1"/>
</dbReference>
<keyword evidence="3" id="KW-1185">Reference proteome</keyword>
<dbReference type="AlphaFoldDB" id="A0A6G9YFA5"/>
<dbReference type="GO" id="GO:0006355">
    <property type="term" value="P:regulation of DNA-templated transcription"/>
    <property type="evidence" value="ECO:0007669"/>
    <property type="project" value="InterPro"/>
</dbReference>
<dbReference type="SUPFAM" id="SSF46894">
    <property type="entry name" value="C-terminal effector domain of the bipartite response regulators"/>
    <property type="match status" value="1"/>
</dbReference>
<dbReference type="Proteomes" id="UP000503540">
    <property type="component" value="Chromosome"/>
</dbReference>
<dbReference type="Gene3D" id="1.10.10.10">
    <property type="entry name" value="Winged helix-like DNA-binding domain superfamily/Winged helix DNA-binding domain"/>
    <property type="match status" value="1"/>
</dbReference>
<dbReference type="Pfam" id="PF25872">
    <property type="entry name" value="HTH_77"/>
    <property type="match status" value="1"/>
</dbReference>
<sequence>MGCFAATGRVGAVRGTAMVDRNYGLQLPVISRNTQPGSAAHHLPVLVGRDGELAELAELLAGSGPRLLTVTGTAGVGKSRLARAALCGKEFDGARNTPVDLAECADRAAAWNAVLAAAGGRPLGIVRPVAGVDSTLALLAARLRDAPAILLLDNCDRLIEAISADVAALLDRCPRLVIVATSRAPLHLRGEHIVRVRPLPGESGDGDYYPAASPAARLLLDSIDSHYRGLAALADRLVLDDIVRELDGVPLALELAAGAIARLGPVRTLHRIKAGADLQSPFFVDVPARHRGMDAAVGWGVSGLDPDVLELLLRLSLFEAPFDLEAACLVSVIDEERTGAAIAELVDRSLLEDDSAAPATAAYRLFATVRAWCRRVLAAEPERAERIRWAHVDRLCRLATVLGPALRRDGERAGAMAKAGARIADLLAALHHLLETGQPERAVAAAARLEPVWVAHGYLAEVESLLARTLRTDELGGASAALCRQVLGIWALRTARLHRSVELLTDAVAGHRNSGDPVGAAGCAVVLGTALCMLGDDDGARRHLRSAALRADRLSEELVGWLEVAQAMTEIPLPARRDGTGWATVRDRVREFELPIRLPALYMLARTQLGPETLDRALLLFREVLGAEGIEAHLLPAINALEGCALAYFAAGGDYREVAATLSMAARHLREVHAIPPLAAEDCSMAEPDYRNAVGEERFRAVARRGSEMDLAAAITYARSAPLLRAPDESPLAALTNRQREIARLVATGMTNRMIATHLRISEWTVVNHVRQVMFKLDCPSRLHVALLVERESQPFAETDPAATPTA</sequence>
<dbReference type="PRINTS" id="PR00038">
    <property type="entry name" value="HTHLUXR"/>
</dbReference>
<dbReference type="InterPro" id="IPR000792">
    <property type="entry name" value="Tscrpt_reg_LuxR_C"/>
</dbReference>
<feature type="domain" description="HTH luxR-type" evidence="1">
    <location>
        <begin position="728"/>
        <end position="793"/>
    </location>
</feature>
<organism evidence="2 3">
    <name type="scientific">Nocardia arthritidis</name>
    <dbReference type="NCBI Taxonomy" id="228602"/>
    <lineage>
        <taxon>Bacteria</taxon>
        <taxon>Bacillati</taxon>
        <taxon>Actinomycetota</taxon>
        <taxon>Actinomycetes</taxon>
        <taxon>Mycobacteriales</taxon>
        <taxon>Nocardiaceae</taxon>
        <taxon>Nocardia</taxon>
    </lineage>
</organism>
<dbReference type="SMART" id="SM00421">
    <property type="entry name" value="HTH_LUXR"/>
    <property type="match status" value="1"/>
</dbReference>
<dbReference type="SUPFAM" id="SSF52540">
    <property type="entry name" value="P-loop containing nucleoside triphosphate hydrolases"/>
    <property type="match status" value="1"/>
</dbReference>
<gene>
    <name evidence="2" type="ORF">F5544_20505</name>
</gene>
<dbReference type="CDD" id="cd06170">
    <property type="entry name" value="LuxR_C_like"/>
    <property type="match status" value="1"/>
</dbReference>
<protein>
    <recommendedName>
        <fullName evidence="1">HTH luxR-type domain-containing protein</fullName>
    </recommendedName>
</protein>
<dbReference type="Gene3D" id="3.40.50.300">
    <property type="entry name" value="P-loop containing nucleotide triphosphate hydrolases"/>
    <property type="match status" value="1"/>
</dbReference>
<evidence type="ECO:0000313" key="2">
    <source>
        <dbReference type="EMBL" id="QIS11965.1"/>
    </source>
</evidence>
<dbReference type="PANTHER" id="PTHR47691">
    <property type="entry name" value="REGULATOR-RELATED"/>
    <property type="match status" value="1"/>
</dbReference>
<accession>A0A6G9YFA5</accession>
<dbReference type="InterPro" id="IPR036388">
    <property type="entry name" value="WH-like_DNA-bd_sf"/>
</dbReference>
<evidence type="ECO:0000313" key="3">
    <source>
        <dbReference type="Proteomes" id="UP000503540"/>
    </source>
</evidence>
<dbReference type="EMBL" id="CP046172">
    <property type="protein sequence ID" value="QIS11965.1"/>
    <property type="molecule type" value="Genomic_DNA"/>
</dbReference>
<name>A0A6G9YFA5_9NOCA</name>
<dbReference type="InterPro" id="IPR058852">
    <property type="entry name" value="HTH_77"/>
</dbReference>
<dbReference type="InterPro" id="IPR027417">
    <property type="entry name" value="P-loop_NTPase"/>
</dbReference>
<evidence type="ECO:0000259" key="1">
    <source>
        <dbReference type="PROSITE" id="PS50043"/>
    </source>
</evidence>
<proteinExistence type="predicted"/>
<reference evidence="2 3" key="1">
    <citation type="journal article" date="2019" name="ACS Chem. Biol.">
        <title>Identification and Mobilization of a Cryptic Antibiotic Biosynthesis Gene Locus from a Human-Pathogenic Nocardia Isolate.</title>
        <authorList>
            <person name="Herisse M."/>
            <person name="Ishida K."/>
            <person name="Porter J.L."/>
            <person name="Howden B."/>
            <person name="Hertweck C."/>
            <person name="Stinear T.P."/>
            <person name="Pidot S.J."/>
        </authorList>
    </citation>
    <scope>NUCLEOTIDE SEQUENCE [LARGE SCALE GENOMIC DNA]</scope>
    <source>
        <strain evidence="2 3">AUSMDU00012717</strain>
    </source>
</reference>
<dbReference type="PANTHER" id="PTHR47691:SF3">
    <property type="entry name" value="HTH-TYPE TRANSCRIPTIONAL REGULATOR RV0890C-RELATED"/>
    <property type="match status" value="1"/>
</dbReference>
<dbReference type="Pfam" id="PF00196">
    <property type="entry name" value="GerE"/>
    <property type="match status" value="1"/>
</dbReference>
<dbReference type="GO" id="GO:0003677">
    <property type="term" value="F:DNA binding"/>
    <property type="evidence" value="ECO:0007669"/>
    <property type="project" value="InterPro"/>
</dbReference>